<keyword evidence="2" id="KW-0675">Receptor</keyword>
<dbReference type="InterPro" id="IPR006202">
    <property type="entry name" value="Neur_chan_lig-bd"/>
</dbReference>
<proteinExistence type="predicted"/>
<gene>
    <name evidence="2" type="primary">Chrna7</name>
    <name evidence="2" type="ORF">Bhyg_01054</name>
</gene>
<dbReference type="Proteomes" id="UP001151699">
    <property type="component" value="Chromosome A"/>
</dbReference>
<evidence type="ECO:0000313" key="2">
    <source>
        <dbReference type="EMBL" id="KAJ6645845.1"/>
    </source>
</evidence>
<dbReference type="Gene3D" id="2.70.170.10">
    <property type="entry name" value="Neurotransmitter-gated ion-channel ligand-binding domain"/>
    <property type="match status" value="1"/>
</dbReference>
<feature type="domain" description="Neurotransmitter-gated ion-channel ligand-binding" evidence="1">
    <location>
        <begin position="10"/>
        <end position="63"/>
    </location>
</feature>
<name>A0A9Q0S707_9DIPT</name>
<protein>
    <submittedName>
        <fullName evidence="2">Neuronal acetylcholine receptor subunit alpha-7</fullName>
    </submittedName>
</protein>
<accession>A0A9Q0S707</accession>
<dbReference type="GO" id="GO:0016020">
    <property type="term" value="C:membrane"/>
    <property type="evidence" value="ECO:0007669"/>
    <property type="project" value="InterPro"/>
</dbReference>
<comment type="caution">
    <text evidence="2">The sequence shown here is derived from an EMBL/GenBank/DDBJ whole genome shotgun (WGS) entry which is preliminary data.</text>
</comment>
<dbReference type="EMBL" id="WJQU01000001">
    <property type="protein sequence ID" value="KAJ6645845.1"/>
    <property type="molecule type" value="Genomic_DNA"/>
</dbReference>
<dbReference type="Pfam" id="PF02931">
    <property type="entry name" value="Neur_chan_LBD"/>
    <property type="match status" value="1"/>
</dbReference>
<evidence type="ECO:0000313" key="3">
    <source>
        <dbReference type="Proteomes" id="UP001151699"/>
    </source>
</evidence>
<dbReference type="SUPFAM" id="SSF63712">
    <property type="entry name" value="Nicotinic receptor ligand binding domain-like"/>
    <property type="match status" value="1"/>
</dbReference>
<dbReference type="AlphaFoldDB" id="A0A9Q0S707"/>
<keyword evidence="3" id="KW-1185">Reference proteome</keyword>
<dbReference type="GO" id="GO:0005230">
    <property type="term" value="F:extracellular ligand-gated monoatomic ion channel activity"/>
    <property type="evidence" value="ECO:0007669"/>
    <property type="project" value="InterPro"/>
</dbReference>
<feature type="non-terminal residue" evidence="2">
    <location>
        <position position="79"/>
    </location>
</feature>
<dbReference type="InterPro" id="IPR036734">
    <property type="entry name" value="Neur_chan_lig-bd_sf"/>
</dbReference>
<sequence length="79" mass="9120">MDESFQGPHEKRLLNNLLANYNTLERPVANESEPLSVKFGLTLQQIIDVDEKNQILTTNAWLNLDEKNQLLITNIWLSL</sequence>
<dbReference type="OrthoDB" id="7778757at2759"/>
<evidence type="ECO:0000259" key="1">
    <source>
        <dbReference type="Pfam" id="PF02931"/>
    </source>
</evidence>
<organism evidence="2 3">
    <name type="scientific">Pseudolycoriella hygida</name>
    <dbReference type="NCBI Taxonomy" id="35572"/>
    <lineage>
        <taxon>Eukaryota</taxon>
        <taxon>Metazoa</taxon>
        <taxon>Ecdysozoa</taxon>
        <taxon>Arthropoda</taxon>
        <taxon>Hexapoda</taxon>
        <taxon>Insecta</taxon>
        <taxon>Pterygota</taxon>
        <taxon>Neoptera</taxon>
        <taxon>Endopterygota</taxon>
        <taxon>Diptera</taxon>
        <taxon>Nematocera</taxon>
        <taxon>Sciaroidea</taxon>
        <taxon>Sciaridae</taxon>
        <taxon>Pseudolycoriella</taxon>
    </lineage>
</organism>
<reference evidence="2" key="1">
    <citation type="submission" date="2022-07" db="EMBL/GenBank/DDBJ databases">
        <authorList>
            <person name="Trinca V."/>
            <person name="Uliana J.V.C."/>
            <person name="Torres T.T."/>
            <person name="Ward R.J."/>
            <person name="Monesi N."/>
        </authorList>
    </citation>
    <scope>NUCLEOTIDE SEQUENCE</scope>
    <source>
        <strain evidence="2">HSMRA1968</strain>
        <tissue evidence="2">Whole embryos</tissue>
    </source>
</reference>